<comment type="caution">
    <text evidence="1">The sequence shown here is derived from an EMBL/GenBank/DDBJ whole genome shotgun (WGS) entry which is preliminary data.</text>
</comment>
<sequence>MSKSNLKMVGNYGCYLDDDNVISFQIGDTPLSSVLDPDPMFPVLNDSNFPDMQWQSIQGFQVCSRGFNNLKCEEIASDIKKNRLLPRLITKQVNMLYGHGLSVYKPTIVDGKLQKEWVDCPTVTDWLNSWKDRGLESDHKEVAKSIIKNYYYFRDFFVKWRFTIGKGRGVLPVAGLEIMENKHCRLATTKKDVATDVVYYKDFRHIAVGRWGYGTSTFRIYPKFNPSEVGNYKFAAISHHREKSVDEFYGVNETHAGTKSYIKGSNDTADYINSFLRNSLAAKIHIIIPNAWLESKRIQITKLCDENKRRRKNNEELLKYNDIEIGTEFKESTLIKYLQSELRKISRYLSGADNQGKAYATISFKNSQGEEERWKIETVDLKYKEYIDALISYDKRADEVLLSSVGLDSSISSVSKDGVISKSGADAYYNYLIYIMSLTSEDEICTEPFNQALQINFPDLYSQGYRLGFYREVPARQEEVSPKDRLNKQQS</sequence>
<organism evidence="1">
    <name type="scientific">Bacteroides intestinalis</name>
    <dbReference type="NCBI Taxonomy" id="329854"/>
    <lineage>
        <taxon>Bacteria</taxon>
        <taxon>Pseudomonadati</taxon>
        <taxon>Bacteroidota</taxon>
        <taxon>Bacteroidia</taxon>
        <taxon>Bacteroidales</taxon>
        <taxon>Bacteroidaceae</taxon>
        <taxon>Bacteroides</taxon>
    </lineage>
</organism>
<name>A0A139KMV2_9BACE</name>
<dbReference type="EMBL" id="LTDF01000178">
    <property type="protein sequence ID" value="KXT40521.1"/>
    <property type="molecule type" value="Genomic_DNA"/>
</dbReference>
<gene>
    <name evidence="1" type="ORF">HMPREF2531_05297</name>
</gene>
<evidence type="ECO:0000313" key="1">
    <source>
        <dbReference type="EMBL" id="KXT40521.1"/>
    </source>
</evidence>
<dbReference type="PATRIC" id="fig|329854.7.peg.5369"/>
<protein>
    <recommendedName>
        <fullName evidence="3">Phage portal protein</fullName>
    </recommendedName>
</protein>
<proteinExistence type="predicted"/>
<reference evidence="1 2" key="1">
    <citation type="submission" date="2016-02" db="EMBL/GenBank/DDBJ databases">
        <authorList>
            <person name="Wen L."/>
            <person name="He K."/>
            <person name="Yang H."/>
        </authorList>
    </citation>
    <scope>NUCLEOTIDE SEQUENCE [LARGE SCALE GENOMIC DNA]</scope>
    <source>
        <strain evidence="1 2">KLE1704</strain>
    </source>
</reference>
<evidence type="ECO:0000313" key="2">
    <source>
        <dbReference type="Proteomes" id="UP000070319"/>
    </source>
</evidence>
<evidence type="ECO:0008006" key="3">
    <source>
        <dbReference type="Google" id="ProtNLM"/>
    </source>
</evidence>
<dbReference type="Proteomes" id="UP000070319">
    <property type="component" value="Unassembled WGS sequence"/>
</dbReference>
<dbReference type="AlphaFoldDB" id="A0A139KMV2"/>
<accession>A0A139KMV2</accession>
<dbReference type="RefSeq" id="WP_061438332.1">
    <property type="nucleotide sequence ID" value="NZ_KQ968742.1"/>
</dbReference>